<reference evidence="1 2" key="1">
    <citation type="journal article" date="2016" name="Mol. Biol. Evol.">
        <title>Comparative Genomics of Early-Diverging Mushroom-Forming Fungi Provides Insights into the Origins of Lignocellulose Decay Capabilities.</title>
        <authorList>
            <person name="Nagy L.G."/>
            <person name="Riley R."/>
            <person name="Tritt A."/>
            <person name="Adam C."/>
            <person name="Daum C."/>
            <person name="Floudas D."/>
            <person name="Sun H."/>
            <person name="Yadav J.S."/>
            <person name="Pangilinan J."/>
            <person name="Larsson K.H."/>
            <person name="Matsuura K."/>
            <person name="Barry K."/>
            <person name="Labutti K."/>
            <person name="Kuo R."/>
            <person name="Ohm R.A."/>
            <person name="Bhattacharya S.S."/>
            <person name="Shirouzu T."/>
            <person name="Yoshinaga Y."/>
            <person name="Martin F.M."/>
            <person name="Grigoriev I.V."/>
            <person name="Hibbett D.S."/>
        </authorList>
    </citation>
    <scope>NUCLEOTIDE SEQUENCE [LARGE SCALE GENOMIC DNA]</scope>
    <source>
        <strain evidence="1 2">HHB14362 ss-1</strain>
    </source>
</reference>
<sequence>MANIPRDFYNLLREYGALLPSRLLRFPLGIPWPELHNLLLENVLLDQHFTSYPPSVEYQRAFWKAAIDHLEANIPDPLVTKAPSYSTHFWATDPSYLTQNAVDLTLLQNSTLLESRTFIEKGTTGLRTWPASLALAEYLVTQPDIASKTRVLELGSGAGFLGIVVGSIQVLHGDERSSLHLTDVHEEVLSRCEKNVNLPCNTSSQHRDIHYHALDWSNATDSTRRSSLTRLFENINADVILGADLVFDPDLILALVETIAVALQESSSGSSRTKTAILALTVRNQDTFDTFERLTSQYFHLHELPTPRLSMFLGLPEGKESPSEITRNVKMIQLSQKKQGKYSYGQ</sequence>
<evidence type="ECO:0000313" key="2">
    <source>
        <dbReference type="Proteomes" id="UP000076761"/>
    </source>
</evidence>
<dbReference type="InterPro" id="IPR019410">
    <property type="entry name" value="Methyltransf_16"/>
</dbReference>
<dbReference type="Gene3D" id="3.40.50.150">
    <property type="entry name" value="Vaccinia Virus protein VP39"/>
    <property type="match status" value="1"/>
</dbReference>
<organism evidence="1 2">
    <name type="scientific">Neolentinus lepideus HHB14362 ss-1</name>
    <dbReference type="NCBI Taxonomy" id="1314782"/>
    <lineage>
        <taxon>Eukaryota</taxon>
        <taxon>Fungi</taxon>
        <taxon>Dikarya</taxon>
        <taxon>Basidiomycota</taxon>
        <taxon>Agaricomycotina</taxon>
        <taxon>Agaricomycetes</taxon>
        <taxon>Gloeophyllales</taxon>
        <taxon>Gloeophyllaceae</taxon>
        <taxon>Neolentinus</taxon>
    </lineage>
</organism>
<dbReference type="Proteomes" id="UP000076761">
    <property type="component" value="Unassembled WGS sequence"/>
</dbReference>
<dbReference type="PANTHER" id="PTHR14614:SF130">
    <property type="entry name" value="PROTEIN-LYSINE N-METHYLTRANSFERASE EEF2KMT"/>
    <property type="match status" value="1"/>
</dbReference>
<dbReference type="PANTHER" id="PTHR14614">
    <property type="entry name" value="HEPATOCELLULAR CARCINOMA-ASSOCIATED ANTIGEN"/>
    <property type="match status" value="1"/>
</dbReference>
<gene>
    <name evidence="1" type="ORF">NEOLEDRAFT_1159994</name>
</gene>
<dbReference type="SUPFAM" id="SSF53335">
    <property type="entry name" value="S-adenosyl-L-methionine-dependent methyltransferases"/>
    <property type="match status" value="1"/>
</dbReference>
<evidence type="ECO:0000313" key="1">
    <source>
        <dbReference type="EMBL" id="KZT30931.1"/>
    </source>
</evidence>
<dbReference type="FunCoup" id="A0A165WB48">
    <property type="interactions" value="442"/>
</dbReference>
<proteinExistence type="predicted"/>
<keyword evidence="2" id="KW-1185">Reference proteome</keyword>
<dbReference type="AlphaFoldDB" id="A0A165WB48"/>
<dbReference type="OrthoDB" id="194386at2759"/>
<dbReference type="EMBL" id="KV425551">
    <property type="protein sequence ID" value="KZT30931.1"/>
    <property type="molecule type" value="Genomic_DNA"/>
</dbReference>
<evidence type="ECO:0008006" key="3">
    <source>
        <dbReference type="Google" id="ProtNLM"/>
    </source>
</evidence>
<dbReference type="GO" id="GO:0008757">
    <property type="term" value="F:S-adenosylmethionine-dependent methyltransferase activity"/>
    <property type="evidence" value="ECO:0007669"/>
    <property type="project" value="UniProtKB-ARBA"/>
</dbReference>
<name>A0A165WB48_9AGAM</name>
<protein>
    <recommendedName>
        <fullName evidence="3">FAM86 N-terminal domain-containing protein</fullName>
    </recommendedName>
</protein>
<dbReference type="Pfam" id="PF10294">
    <property type="entry name" value="Methyltransf_16"/>
    <property type="match status" value="1"/>
</dbReference>
<accession>A0A165WB48</accession>
<dbReference type="InterPro" id="IPR029063">
    <property type="entry name" value="SAM-dependent_MTases_sf"/>
</dbReference>
<dbReference type="STRING" id="1314782.A0A165WB48"/>
<dbReference type="InParanoid" id="A0A165WB48"/>